<dbReference type="InterPro" id="IPR036640">
    <property type="entry name" value="ABC1_TM_sf"/>
</dbReference>
<dbReference type="PROSITE" id="PS50893">
    <property type="entry name" value="ABC_TRANSPORTER_2"/>
    <property type="match status" value="1"/>
</dbReference>
<proteinExistence type="inferred from homology"/>
<dbReference type="PANTHER" id="PTHR24221">
    <property type="entry name" value="ATP-BINDING CASSETTE SUB-FAMILY B"/>
    <property type="match status" value="1"/>
</dbReference>
<keyword evidence="6 8" id="KW-1133">Transmembrane helix</keyword>
<gene>
    <name evidence="11" type="ORF">JF539_13285</name>
</gene>
<dbReference type="Proteomes" id="UP000664096">
    <property type="component" value="Unassembled WGS sequence"/>
</dbReference>
<keyword evidence="7 8" id="KW-0472">Membrane</keyword>
<feature type="transmembrane region" description="Helical" evidence="8">
    <location>
        <begin position="277"/>
        <end position="298"/>
    </location>
</feature>
<feature type="transmembrane region" description="Helical" evidence="8">
    <location>
        <begin position="304"/>
        <end position="325"/>
    </location>
</feature>
<evidence type="ECO:0000256" key="8">
    <source>
        <dbReference type="SAM" id="Phobius"/>
    </source>
</evidence>
<dbReference type="RefSeq" id="WP_207141154.1">
    <property type="nucleotide sequence ID" value="NZ_JAEKJZ010000002.1"/>
</dbReference>
<dbReference type="Gene3D" id="1.20.1560.10">
    <property type="entry name" value="ABC transporter type 1, transmembrane domain"/>
    <property type="match status" value="1"/>
</dbReference>
<organism evidence="11 12">
    <name type="scientific">Roseibium aggregatum</name>
    <dbReference type="NCBI Taxonomy" id="187304"/>
    <lineage>
        <taxon>Bacteria</taxon>
        <taxon>Pseudomonadati</taxon>
        <taxon>Pseudomonadota</taxon>
        <taxon>Alphaproteobacteria</taxon>
        <taxon>Hyphomicrobiales</taxon>
        <taxon>Stappiaceae</taxon>
        <taxon>Roseibium</taxon>
    </lineage>
</organism>
<dbReference type="InterPro" id="IPR039421">
    <property type="entry name" value="Type_1_exporter"/>
</dbReference>
<evidence type="ECO:0000259" key="10">
    <source>
        <dbReference type="PROSITE" id="PS50929"/>
    </source>
</evidence>
<evidence type="ECO:0000313" key="11">
    <source>
        <dbReference type="EMBL" id="MBN9671314.1"/>
    </source>
</evidence>
<protein>
    <submittedName>
        <fullName evidence="11">ABC transporter ATP-binding protein</fullName>
    </submittedName>
</protein>
<accession>A0A939EEI1</accession>
<keyword evidence="5 11" id="KW-0067">ATP-binding</keyword>
<feature type="transmembrane region" description="Helical" evidence="8">
    <location>
        <begin position="86"/>
        <end position="111"/>
    </location>
</feature>
<dbReference type="InterPro" id="IPR017871">
    <property type="entry name" value="ABC_transporter-like_CS"/>
</dbReference>
<evidence type="ECO:0000256" key="4">
    <source>
        <dbReference type="ARBA" id="ARBA00022741"/>
    </source>
</evidence>
<evidence type="ECO:0000256" key="2">
    <source>
        <dbReference type="ARBA" id="ARBA00005417"/>
    </source>
</evidence>
<dbReference type="PANTHER" id="PTHR24221:SF654">
    <property type="entry name" value="ATP-BINDING CASSETTE SUB-FAMILY B MEMBER 6"/>
    <property type="match status" value="1"/>
</dbReference>
<evidence type="ECO:0000256" key="5">
    <source>
        <dbReference type="ARBA" id="ARBA00022840"/>
    </source>
</evidence>
<evidence type="ECO:0000256" key="6">
    <source>
        <dbReference type="ARBA" id="ARBA00022989"/>
    </source>
</evidence>
<dbReference type="EMBL" id="JAEKJZ010000002">
    <property type="protein sequence ID" value="MBN9671314.1"/>
    <property type="molecule type" value="Genomic_DNA"/>
</dbReference>
<feature type="transmembrane region" description="Helical" evidence="8">
    <location>
        <begin position="161"/>
        <end position="184"/>
    </location>
</feature>
<feature type="domain" description="ABC transporter" evidence="9">
    <location>
        <begin position="367"/>
        <end position="583"/>
    </location>
</feature>
<keyword evidence="4" id="KW-0547">Nucleotide-binding</keyword>
<dbReference type="Gene3D" id="3.40.50.300">
    <property type="entry name" value="P-loop containing nucleotide triphosphate hydrolases"/>
    <property type="match status" value="1"/>
</dbReference>
<comment type="similarity">
    <text evidence="2">Belongs to the ABC transporter superfamily.</text>
</comment>
<dbReference type="GO" id="GO:0034040">
    <property type="term" value="F:ATPase-coupled lipid transmembrane transporter activity"/>
    <property type="evidence" value="ECO:0007669"/>
    <property type="project" value="TreeGrafter"/>
</dbReference>
<name>A0A939EEI1_9HYPH</name>
<dbReference type="SMART" id="SM00382">
    <property type="entry name" value="AAA"/>
    <property type="match status" value="1"/>
</dbReference>
<evidence type="ECO:0000256" key="3">
    <source>
        <dbReference type="ARBA" id="ARBA00022692"/>
    </source>
</evidence>
<dbReference type="InterPro" id="IPR003593">
    <property type="entry name" value="AAA+_ATPase"/>
</dbReference>
<comment type="caution">
    <text evidence="11">The sequence shown here is derived from an EMBL/GenBank/DDBJ whole genome shotgun (WGS) entry which is preliminary data.</text>
</comment>
<evidence type="ECO:0000259" key="9">
    <source>
        <dbReference type="PROSITE" id="PS50893"/>
    </source>
</evidence>
<evidence type="ECO:0000256" key="1">
    <source>
        <dbReference type="ARBA" id="ARBA00004651"/>
    </source>
</evidence>
<dbReference type="InterPro" id="IPR003439">
    <property type="entry name" value="ABC_transporter-like_ATP-bd"/>
</dbReference>
<dbReference type="SUPFAM" id="SSF90123">
    <property type="entry name" value="ABC transporter transmembrane region"/>
    <property type="match status" value="1"/>
</dbReference>
<evidence type="ECO:0000313" key="12">
    <source>
        <dbReference type="Proteomes" id="UP000664096"/>
    </source>
</evidence>
<dbReference type="GO" id="GO:0016887">
    <property type="term" value="F:ATP hydrolysis activity"/>
    <property type="evidence" value="ECO:0007669"/>
    <property type="project" value="InterPro"/>
</dbReference>
<feature type="transmembrane region" description="Helical" evidence="8">
    <location>
        <begin position="190"/>
        <end position="208"/>
    </location>
</feature>
<dbReference type="SUPFAM" id="SSF52540">
    <property type="entry name" value="P-loop containing nucleoside triphosphate hydrolases"/>
    <property type="match status" value="1"/>
</dbReference>
<dbReference type="InterPro" id="IPR027417">
    <property type="entry name" value="P-loop_NTPase"/>
</dbReference>
<dbReference type="GO" id="GO:0005524">
    <property type="term" value="F:ATP binding"/>
    <property type="evidence" value="ECO:0007669"/>
    <property type="project" value="UniProtKB-KW"/>
</dbReference>
<feature type="domain" description="ABC transmembrane type-1" evidence="10">
    <location>
        <begin position="51"/>
        <end position="333"/>
    </location>
</feature>
<keyword evidence="3 8" id="KW-0812">Transmembrane</keyword>
<dbReference type="GO" id="GO:0140359">
    <property type="term" value="F:ABC-type transporter activity"/>
    <property type="evidence" value="ECO:0007669"/>
    <property type="project" value="InterPro"/>
</dbReference>
<feature type="transmembrane region" description="Helical" evidence="8">
    <location>
        <begin position="48"/>
        <end position="66"/>
    </location>
</feature>
<dbReference type="Pfam" id="PF00664">
    <property type="entry name" value="ABC_membrane"/>
    <property type="match status" value="1"/>
</dbReference>
<comment type="subcellular location">
    <subcellularLocation>
        <location evidence="1">Cell membrane</location>
        <topology evidence="1">Multi-pass membrane protein</topology>
    </subcellularLocation>
</comment>
<dbReference type="Pfam" id="PF00005">
    <property type="entry name" value="ABC_tran"/>
    <property type="match status" value="1"/>
</dbReference>
<sequence>MKQATALTGVPEADKATRRPTLLRVLLKRLFGPREALWLTPLVLPYRWPLAALFALSLVTALAALIPPYLTKLVIDRGLMAGDKQALVFFVVLLFAVGLAALALGAVNSLLHLRFSARLLADLRRAAVKTILAQSPRWQARQKTGELMSRLDGDAGEVQQFTFAVLVTGAGSLLRLLGGLVMLFVLSPKLAVLALALAPVELFFFARARPLTHMRARDVRAARGHLASSLAETIAGLTSLRALNATRQAEDLIDRRQNALVAALMSSQVWSEVTRSVPMVLTAILRGAVFLIGGLAVIEGTMPLGSLIAFTAYLGFLIGPMQSLISLWHGQARMKAALDRLDHIMSAQPDVRAPETPLALPAGPGPLVLSDIAYAPTEGAALFTGLSTVILAGSKVRLSGPSGVGKSTLLSLLQRHDDPGAGSILLHGIDLRRLALRDLREAVALVPQKGHVFSGTLADNLRLGCAQASDEDMRRVLDLVELAGRFETAGPDTRLGEGGLELSGGERQRLCLARALLQPFRILLLDESLSEVDPERVGRIMARIDGTYSEHTRIVVTHSDSDRYGDFDMEIDLKTFAPGQGAAS</sequence>
<reference evidence="11" key="1">
    <citation type="submission" date="2020-12" db="EMBL/GenBank/DDBJ databases">
        <title>Oil enriched cultivation method for isolating marine PHA-producing bacteria.</title>
        <authorList>
            <person name="Zheng W."/>
            <person name="Yu S."/>
            <person name="Huang Y."/>
        </authorList>
    </citation>
    <scope>NUCLEOTIDE SEQUENCE</scope>
    <source>
        <strain evidence="11">SY-2-12</strain>
    </source>
</reference>
<dbReference type="PROSITE" id="PS00211">
    <property type="entry name" value="ABC_TRANSPORTER_1"/>
    <property type="match status" value="1"/>
</dbReference>
<dbReference type="CDD" id="cd07346">
    <property type="entry name" value="ABC_6TM_exporters"/>
    <property type="match status" value="1"/>
</dbReference>
<dbReference type="AlphaFoldDB" id="A0A939EEI1"/>
<evidence type="ECO:0000256" key="7">
    <source>
        <dbReference type="ARBA" id="ARBA00023136"/>
    </source>
</evidence>
<dbReference type="GO" id="GO:0005886">
    <property type="term" value="C:plasma membrane"/>
    <property type="evidence" value="ECO:0007669"/>
    <property type="project" value="UniProtKB-SubCell"/>
</dbReference>
<dbReference type="InterPro" id="IPR011527">
    <property type="entry name" value="ABC1_TM_dom"/>
</dbReference>
<dbReference type="PROSITE" id="PS50929">
    <property type="entry name" value="ABC_TM1F"/>
    <property type="match status" value="1"/>
</dbReference>